<gene>
    <name evidence="3" type="ORF">ACFQJ7_00755</name>
</gene>
<dbReference type="Pfam" id="PF24422">
    <property type="entry name" value="DUF7552"/>
    <property type="match status" value="1"/>
</dbReference>
<accession>A0ABD5X3X6</accession>
<dbReference type="Proteomes" id="UP001596414">
    <property type="component" value="Unassembled WGS sequence"/>
</dbReference>
<dbReference type="InterPro" id="IPR055974">
    <property type="entry name" value="DUF7552"/>
</dbReference>
<evidence type="ECO:0000256" key="1">
    <source>
        <dbReference type="SAM" id="MobiDB-lite"/>
    </source>
</evidence>
<dbReference type="RefSeq" id="WP_267637714.1">
    <property type="nucleotide sequence ID" value="NZ_JAODIY010000010.1"/>
</dbReference>
<proteinExistence type="predicted"/>
<evidence type="ECO:0000313" key="3">
    <source>
        <dbReference type="EMBL" id="MFC7124573.1"/>
    </source>
</evidence>
<dbReference type="EMBL" id="JBHSZQ010000001">
    <property type="protein sequence ID" value="MFC7124573.1"/>
    <property type="molecule type" value="Genomic_DNA"/>
</dbReference>
<sequence length="110" mass="12510">MMTTPLSNIRDFINSLATESGEYYLACARTGDEPVPAAGYRFDSQEQARAGARATKQYRALLRRYDERAPQYEIVVCRAGYQEWPRKEDETGEKECRHKESVAGKQEGLA</sequence>
<organism evidence="3 4">
    <name type="scientific">Halovenus rubra</name>
    <dbReference type="NCBI Taxonomy" id="869890"/>
    <lineage>
        <taxon>Archaea</taxon>
        <taxon>Methanobacteriati</taxon>
        <taxon>Methanobacteriota</taxon>
        <taxon>Stenosarchaea group</taxon>
        <taxon>Halobacteria</taxon>
        <taxon>Halobacteriales</taxon>
        <taxon>Haloarculaceae</taxon>
        <taxon>Halovenus</taxon>
    </lineage>
</organism>
<name>A0ABD5X3X6_9EURY</name>
<feature type="compositionally biased region" description="Basic and acidic residues" evidence="1">
    <location>
        <begin position="87"/>
        <end position="102"/>
    </location>
</feature>
<reference evidence="3 4" key="1">
    <citation type="journal article" date="2014" name="Int. J. Syst. Evol. Microbiol.">
        <title>Complete genome sequence of Corynebacterium casei LMG S-19264T (=DSM 44701T), isolated from a smear-ripened cheese.</title>
        <authorList>
            <consortium name="US DOE Joint Genome Institute (JGI-PGF)"/>
            <person name="Walter F."/>
            <person name="Albersmeier A."/>
            <person name="Kalinowski J."/>
            <person name="Ruckert C."/>
        </authorList>
    </citation>
    <scope>NUCLEOTIDE SEQUENCE [LARGE SCALE GENOMIC DNA]</scope>
    <source>
        <strain evidence="3 4">CGMCC 4.7215</strain>
    </source>
</reference>
<dbReference type="AlphaFoldDB" id="A0ABD5X3X6"/>
<feature type="region of interest" description="Disordered" evidence="1">
    <location>
        <begin position="87"/>
        <end position="110"/>
    </location>
</feature>
<evidence type="ECO:0000259" key="2">
    <source>
        <dbReference type="Pfam" id="PF24422"/>
    </source>
</evidence>
<feature type="domain" description="DUF7552" evidence="2">
    <location>
        <begin position="6"/>
        <end position="78"/>
    </location>
</feature>
<evidence type="ECO:0000313" key="4">
    <source>
        <dbReference type="Proteomes" id="UP001596414"/>
    </source>
</evidence>
<protein>
    <recommendedName>
        <fullName evidence="2">DUF7552 domain-containing protein</fullName>
    </recommendedName>
</protein>
<comment type="caution">
    <text evidence="3">The sequence shown here is derived from an EMBL/GenBank/DDBJ whole genome shotgun (WGS) entry which is preliminary data.</text>
</comment>